<name>A0A7W0DSK8_9ACTN</name>
<dbReference type="InterPro" id="IPR002347">
    <property type="entry name" value="SDR_fam"/>
</dbReference>
<evidence type="ECO:0000256" key="1">
    <source>
        <dbReference type="ARBA" id="ARBA00006484"/>
    </source>
</evidence>
<dbReference type="SUPFAM" id="SSF51735">
    <property type="entry name" value="NAD(P)-binding Rossmann-fold domains"/>
    <property type="match status" value="1"/>
</dbReference>
<dbReference type="PANTHER" id="PTHR43976:SF16">
    <property type="entry name" value="SHORT-CHAIN DEHYDROGENASE_REDUCTASE FAMILY PROTEIN"/>
    <property type="match status" value="1"/>
</dbReference>
<dbReference type="CDD" id="cd05374">
    <property type="entry name" value="17beta-HSD-like_SDR_c"/>
    <property type="match status" value="1"/>
</dbReference>
<reference evidence="4 5" key="1">
    <citation type="submission" date="2020-07" db="EMBL/GenBank/DDBJ databases">
        <title>Streptomyces isolated from Indian soil.</title>
        <authorList>
            <person name="Mandal S."/>
            <person name="Maiti P.K."/>
        </authorList>
    </citation>
    <scope>NUCLEOTIDE SEQUENCE [LARGE SCALE GENOMIC DNA]</scope>
    <source>
        <strain evidence="4 5">PSKA28</strain>
    </source>
</reference>
<dbReference type="EMBL" id="JACEHE010000024">
    <property type="protein sequence ID" value="MBA2950070.1"/>
    <property type="molecule type" value="Genomic_DNA"/>
</dbReference>
<evidence type="ECO:0000256" key="2">
    <source>
        <dbReference type="ARBA" id="ARBA00023002"/>
    </source>
</evidence>
<gene>
    <name evidence="4" type="ORF">H1D24_30800</name>
</gene>
<evidence type="ECO:0000256" key="3">
    <source>
        <dbReference type="RuleBase" id="RU000363"/>
    </source>
</evidence>
<dbReference type="GO" id="GO:0016491">
    <property type="term" value="F:oxidoreductase activity"/>
    <property type="evidence" value="ECO:0007669"/>
    <property type="project" value="UniProtKB-KW"/>
</dbReference>
<dbReference type="Pfam" id="PF00106">
    <property type="entry name" value="adh_short"/>
    <property type="match status" value="1"/>
</dbReference>
<dbReference type="NCBIfam" id="NF004823">
    <property type="entry name" value="PRK06179.1"/>
    <property type="match status" value="1"/>
</dbReference>
<accession>A0A7W0DSK8</accession>
<dbReference type="AlphaFoldDB" id="A0A7W0DSK8"/>
<dbReference type="PANTHER" id="PTHR43976">
    <property type="entry name" value="SHORT CHAIN DEHYDROGENASE"/>
    <property type="match status" value="1"/>
</dbReference>
<comment type="caution">
    <text evidence="4">The sequence shown here is derived from an EMBL/GenBank/DDBJ whole genome shotgun (WGS) entry which is preliminary data.</text>
</comment>
<comment type="similarity">
    <text evidence="1 3">Belongs to the short-chain dehydrogenases/reductases (SDR) family.</text>
</comment>
<dbReference type="InterPro" id="IPR036291">
    <property type="entry name" value="NAD(P)-bd_dom_sf"/>
</dbReference>
<dbReference type="InterPro" id="IPR051911">
    <property type="entry name" value="SDR_oxidoreductase"/>
</dbReference>
<dbReference type="PRINTS" id="PR00081">
    <property type="entry name" value="GDHRDH"/>
</dbReference>
<evidence type="ECO:0000313" key="5">
    <source>
        <dbReference type="Proteomes" id="UP000545761"/>
    </source>
</evidence>
<sequence length="272" mass="28860">MATTTRPVALITGASSGIGKAAALALAAAGYDVVGTSRNTVHVTPVKGVTFLDLDVTSDDSVTAAVGEVIDRFGRIDVLVNNAGIGSAGAAEESSAAQAQGLFDINVFGVIRMTNAVLPHMRAQRSGRIVNISSIVGFMPQPYMAVYAASKHAVEGYSESVDHEVREYGVRSLLVEPAWTNTAIEAATVRPDQPLDVYAKRRLAFEEYMAGAVKGGDDPAVVAKEIVAAATDAKPKLRYTAGAMTGRVRTMRRMVPSRMFDQQLRKLNHLPA</sequence>
<keyword evidence="2" id="KW-0560">Oxidoreductase</keyword>
<dbReference type="RefSeq" id="WP_181661002.1">
    <property type="nucleotide sequence ID" value="NZ_JACEHE010000024.1"/>
</dbReference>
<evidence type="ECO:0000313" key="4">
    <source>
        <dbReference type="EMBL" id="MBA2950070.1"/>
    </source>
</evidence>
<dbReference type="Proteomes" id="UP000545761">
    <property type="component" value="Unassembled WGS sequence"/>
</dbReference>
<protein>
    <submittedName>
        <fullName evidence="4">SDR family NAD(P)-dependent oxidoreductase</fullName>
    </submittedName>
</protein>
<dbReference type="Gene3D" id="3.40.50.720">
    <property type="entry name" value="NAD(P)-binding Rossmann-like Domain"/>
    <property type="match status" value="1"/>
</dbReference>
<organism evidence="4 5">
    <name type="scientific">Streptomyces himalayensis subsp. himalayensis</name>
    <dbReference type="NCBI Taxonomy" id="2756131"/>
    <lineage>
        <taxon>Bacteria</taxon>
        <taxon>Bacillati</taxon>
        <taxon>Actinomycetota</taxon>
        <taxon>Actinomycetes</taxon>
        <taxon>Kitasatosporales</taxon>
        <taxon>Streptomycetaceae</taxon>
        <taxon>Streptomyces</taxon>
        <taxon>Streptomyces himalayensis</taxon>
    </lineage>
</organism>
<dbReference type="PRINTS" id="PR00080">
    <property type="entry name" value="SDRFAMILY"/>
</dbReference>
<proteinExistence type="inferred from homology"/>